<dbReference type="EMBL" id="JAKZGO010000005">
    <property type="protein sequence ID" value="MCH7413327.1"/>
    <property type="molecule type" value="Genomic_DNA"/>
</dbReference>
<accession>A0ABS9VA79</accession>
<reference evidence="1" key="1">
    <citation type="submission" date="2022-03" db="EMBL/GenBank/DDBJ databases">
        <title>De novo assembled genomes of Belliella spp. (Cyclobacteriaceae) strains.</title>
        <authorList>
            <person name="Szabo A."/>
            <person name="Korponai K."/>
            <person name="Felfoldi T."/>
        </authorList>
    </citation>
    <scope>NUCLEOTIDE SEQUENCE</scope>
    <source>
        <strain evidence="1">DSM 111903</strain>
    </source>
</reference>
<dbReference type="PROSITE" id="PS51257">
    <property type="entry name" value="PROKAR_LIPOPROTEIN"/>
    <property type="match status" value="1"/>
</dbReference>
<dbReference type="RefSeq" id="WP_241410982.1">
    <property type="nucleotide sequence ID" value="NZ_JAKZGO010000005.1"/>
</dbReference>
<keyword evidence="2" id="KW-1185">Reference proteome</keyword>
<gene>
    <name evidence="1" type="ORF">MM213_07525</name>
</gene>
<organism evidence="1 2">
    <name type="scientific">Belliella alkalica</name>
    <dbReference type="NCBI Taxonomy" id="1730871"/>
    <lineage>
        <taxon>Bacteria</taxon>
        <taxon>Pseudomonadati</taxon>
        <taxon>Bacteroidota</taxon>
        <taxon>Cytophagia</taxon>
        <taxon>Cytophagales</taxon>
        <taxon>Cyclobacteriaceae</taxon>
        <taxon>Belliella</taxon>
    </lineage>
</organism>
<evidence type="ECO:0000313" key="1">
    <source>
        <dbReference type="EMBL" id="MCH7413327.1"/>
    </source>
</evidence>
<comment type="caution">
    <text evidence="1">The sequence shown here is derived from an EMBL/GenBank/DDBJ whole genome shotgun (WGS) entry which is preliminary data.</text>
</comment>
<sequence length="255" mass="29238">MKHIFFYALAFLICTIFSCESRREKKEEVKHKMQTSDSLEILSPEISFYFYEEKNDYPDAILEMFSPLGNQVFKPGKIPFEFNVKNYPYGEGLSGFQLKLILNSSDPVGYNMPIFQKELNEGTYRSIAYLVDGEGLMLKEFGNYVDRDFRVGDTRPFPYSAEPYIAVNLPADKQSYTSEQEVTIDFLVLGGDLKKDKLKVIIAVDEINYEVEQVTPVRIANLPKGEHLLTIKLVHKDGKELDGPFSTIRKSVIIQ</sequence>
<protein>
    <submittedName>
        <fullName evidence="1">Uncharacterized protein</fullName>
    </submittedName>
</protein>
<dbReference type="Proteomes" id="UP001165430">
    <property type="component" value="Unassembled WGS sequence"/>
</dbReference>
<proteinExistence type="predicted"/>
<name>A0ABS9VA79_9BACT</name>
<evidence type="ECO:0000313" key="2">
    <source>
        <dbReference type="Proteomes" id="UP001165430"/>
    </source>
</evidence>